<name>A0A0A9AW85_ARUDO</name>
<proteinExistence type="predicted"/>
<dbReference type="AlphaFoldDB" id="A0A0A9AW85"/>
<protein>
    <submittedName>
        <fullName evidence="1">Uncharacterized protein</fullName>
    </submittedName>
</protein>
<organism evidence="1">
    <name type="scientific">Arundo donax</name>
    <name type="common">Giant reed</name>
    <name type="synonym">Donax arundinaceus</name>
    <dbReference type="NCBI Taxonomy" id="35708"/>
    <lineage>
        <taxon>Eukaryota</taxon>
        <taxon>Viridiplantae</taxon>
        <taxon>Streptophyta</taxon>
        <taxon>Embryophyta</taxon>
        <taxon>Tracheophyta</taxon>
        <taxon>Spermatophyta</taxon>
        <taxon>Magnoliopsida</taxon>
        <taxon>Liliopsida</taxon>
        <taxon>Poales</taxon>
        <taxon>Poaceae</taxon>
        <taxon>PACMAD clade</taxon>
        <taxon>Arundinoideae</taxon>
        <taxon>Arundineae</taxon>
        <taxon>Arundo</taxon>
    </lineage>
</organism>
<reference evidence="1" key="2">
    <citation type="journal article" date="2015" name="Data Brief">
        <title>Shoot transcriptome of the giant reed, Arundo donax.</title>
        <authorList>
            <person name="Barrero R.A."/>
            <person name="Guerrero F.D."/>
            <person name="Moolhuijzen P."/>
            <person name="Goolsby J.A."/>
            <person name="Tidwell J."/>
            <person name="Bellgard S.E."/>
            <person name="Bellgard M.I."/>
        </authorList>
    </citation>
    <scope>NUCLEOTIDE SEQUENCE</scope>
    <source>
        <tissue evidence="1">Shoot tissue taken approximately 20 cm above the soil surface</tissue>
    </source>
</reference>
<reference evidence="1" key="1">
    <citation type="submission" date="2014-09" db="EMBL/GenBank/DDBJ databases">
        <authorList>
            <person name="Magalhaes I.L.F."/>
            <person name="Oliveira U."/>
            <person name="Santos F.R."/>
            <person name="Vidigal T.H.D.A."/>
            <person name="Brescovit A.D."/>
            <person name="Santos A.J."/>
        </authorList>
    </citation>
    <scope>NUCLEOTIDE SEQUENCE</scope>
    <source>
        <tissue evidence="1">Shoot tissue taken approximately 20 cm above the soil surface</tissue>
    </source>
</reference>
<dbReference type="EMBL" id="GBRH01244745">
    <property type="protein sequence ID" value="JAD53150.1"/>
    <property type="molecule type" value="Transcribed_RNA"/>
</dbReference>
<evidence type="ECO:0000313" key="1">
    <source>
        <dbReference type="EMBL" id="JAD53150.1"/>
    </source>
</evidence>
<accession>A0A0A9AW85</accession>
<sequence length="34" mass="3818">MCQPKSCGRLHQEGLQTRHIKEPVGTNMLISTSH</sequence>